<gene>
    <name evidence="3" type="ORF">ACHHYP_14275</name>
</gene>
<feature type="coiled-coil region" evidence="1">
    <location>
        <begin position="399"/>
        <end position="433"/>
    </location>
</feature>
<organism evidence="3 4">
    <name type="scientific">Achlya hypogyna</name>
    <name type="common">Oomycete</name>
    <name type="synonym">Protoachlya hypogyna</name>
    <dbReference type="NCBI Taxonomy" id="1202772"/>
    <lineage>
        <taxon>Eukaryota</taxon>
        <taxon>Sar</taxon>
        <taxon>Stramenopiles</taxon>
        <taxon>Oomycota</taxon>
        <taxon>Saprolegniomycetes</taxon>
        <taxon>Saprolegniales</taxon>
        <taxon>Achlyaceae</taxon>
        <taxon>Achlya</taxon>
    </lineage>
</organism>
<dbReference type="InterPro" id="IPR003593">
    <property type="entry name" value="AAA+_ATPase"/>
</dbReference>
<dbReference type="InterPro" id="IPR027417">
    <property type="entry name" value="P-loop_NTPase"/>
</dbReference>
<dbReference type="Proteomes" id="UP000243579">
    <property type="component" value="Unassembled WGS sequence"/>
</dbReference>
<evidence type="ECO:0000313" key="4">
    <source>
        <dbReference type="Proteomes" id="UP000243579"/>
    </source>
</evidence>
<dbReference type="Gene3D" id="3.40.50.300">
    <property type="entry name" value="P-loop containing nucleotide triphosphate hydrolases"/>
    <property type="match status" value="1"/>
</dbReference>
<proteinExistence type="predicted"/>
<dbReference type="EMBL" id="JNBR01002078">
    <property type="protein sequence ID" value="OQR83806.1"/>
    <property type="molecule type" value="Genomic_DNA"/>
</dbReference>
<dbReference type="STRING" id="1202772.A0A1V9YDP1"/>
<name>A0A1V9YDP1_ACHHY</name>
<dbReference type="OrthoDB" id="75427at2759"/>
<sequence length="523" mass="59075">MKGHEVSTGWREEYGFLNGTDKLFQAYPCPRKPRSPNEEDKTSDWVQVTRPQTVRVVHCVEIHLAQAAEFLNNPEAVELLTVLSQPVDPKERGANVLIVGPQGAGKTSYMELLLRQLYPIPAERKRYTMFLQGDKIEERELLAKLQTFTRYHEKNTVLVDKYLYIAIENFHVFNPRVQQHTLGPIWETINSKSIYFILTVTPDASRVTEQIRTSSRLIALAPLEPLHVLEKVLLVCTLQRVGFVRGAIEYILSRKKHKCIPCVQLLQKLFVTYHYLSVENVRKASTRRAADPPESVLSIVDVTYPLRRCAVCTLLPPCKHVSLQKLYDRVQRMRSLYPTDNQRAVCPDFARTGVCHAFHRRSKCLYDHPGELHTIDTTPLAPRCKVHTLTLPCAHCATLQRSVAEAKVLRAALKQAEDKKAKAIKELGVAQHRLHLHLKTEATLWGNAKKQFDATTEHIHVLIADAKGKVAHWKAEITDATPKIAALETSIAKGFCKGVGKGKAYSLMLAERQPLNCPSSSTA</sequence>
<evidence type="ECO:0000313" key="3">
    <source>
        <dbReference type="EMBL" id="OQR83806.1"/>
    </source>
</evidence>
<comment type="caution">
    <text evidence="3">The sequence shown here is derived from an EMBL/GenBank/DDBJ whole genome shotgun (WGS) entry which is preliminary data.</text>
</comment>
<dbReference type="SUPFAM" id="SSF52540">
    <property type="entry name" value="P-loop containing nucleoside triphosphate hydrolases"/>
    <property type="match status" value="1"/>
</dbReference>
<dbReference type="SMART" id="SM00382">
    <property type="entry name" value="AAA"/>
    <property type="match status" value="1"/>
</dbReference>
<protein>
    <recommendedName>
        <fullName evidence="2">AAA+ ATPase domain-containing protein</fullName>
    </recommendedName>
</protein>
<evidence type="ECO:0000256" key="1">
    <source>
        <dbReference type="SAM" id="Coils"/>
    </source>
</evidence>
<dbReference type="CDD" id="cd00267">
    <property type="entry name" value="ABC_ATPase"/>
    <property type="match status" value="1"/>
</dbReference>
<evidence type="ECO:0000259" key="2">
    <source>
        <dbReference type="SMART" id="SM00382"/>
    </source>
</evidence>
<keyword evidence="4" id="KW-1185">Reference proteome</keyword>
<accession>A0A1V9YDP1</accession>
<feature type="domain" description="AAA+ ATPase" evidence="2">
    <location>
        <begin position="92"/>
        <end position="223"/>
    </location>
</feature>
<keyword evidence="1" id="KW-0175">Coiled coil</keyword>
<dbReference type="AlphaFoldDB" id="A0A1V9YDP1"/>
<reference evidence="3 4" key="1">
    <citation type="journal article" date="2014" name="Genome Biol. Evol.">
        <title>The secreted proteins of Achlya hypogyna and Thraustotheca clavata identify the ancestral oomycete secretome and reveal gene acquisitions by horizontal gene transfer.</title>
        <authorList>
            <person name="Misner I."/>
            <person name="Blouin N."/>
            <person name="Leonard G."/>
            <person name="Richards T.A."/>
            <person name="Lane C.E."/>
        </authorList>
    </citation>
    <scope>NUCLEOTIDE SEQUENCE [LARGE SCALE GENOMIC DNA]</scope>
    <source>
        <strain evidence="3 4">ATCC 48635</strain>
    </source>
</reference>